<sequence length="104" mass="11324">MCDGETPDLGGLRGSERRTVQAIVDIVNNIVCDDKEFRSSLLRAINLTVSVMNERTDEGLSVLESCCRLPVLKALQIMVQCVAAGSGETLLTGEEEYGRAECLF</sequence>
<evidence type="ECO:0000313" key="2">
    <source>
        <dbReference type="Proteomes" id="UP001157502"/>
    </source>
</evidence>
<name>A0ACC2FB68_DALPE</name>
<keyword evidence="2" id="KW-1185">Reference proteome</keyword>
<gene>
    <name evidence="1" type="ORF">DPEC_G00324200</name>
</gene>
<accession>A0ACC2FB68</accession>
<dbReference type="Proteomes" id="UP001157502">
    <property type="component" value="Chromosome 31"/>
</dbReference>
<protein>
    <submittedName>
        <fullName evidence="1">Uncharacterized protein</fullName>
    </submittedName>
</protein>
<evidence type="ECO:0000313" key="1">
    <source>
        <dbReference type="EMBL" id="KAJ7988500.1"/>
    </source>
</evidence>
<organism evidence="1 2">
    <name type="scientific">Dallia pectoralis</name>
    <name type="common">Alaska blackfish</name>
    <dbReference type="NCBI Taxonomy" id="75939"/>
    <lineage>
        <taxon>Eukaryota</taxon>
        <taxon>Metazoa</taxon>
        <taxon>Chordata</taxon>
        <taxon>Craniata</taxon>
        <taxon>Vertebrata</taxon>
        <taxon>Euteleostomi</taxon>
        <taxon>Actinopterygii</taxon>
        <taxon>Neopterygii</taxon>
        <taxon>Teleostei</taxon>
        <taxon>Protacanthopterygii</taxon>
        <taxon>Esociformes</taxon>
        <taxon>Umbridae</taxon>
        <taxon>Dallia</taxon>
    </lineage>
</organism>
<proteinExistence type="predicted"/>
<comment type="caution">
    <text evidence="1">The sequence shown here is derived from an EMBL/GenBank/DDBJ whole genome shotgun (WGS) entry which is preliminary data.</text>
</comment>
<reference evidence="1" key="1">
    <citation type="submission" date="2021-05" db="EMBL/GenBank/DDBJ databases">
        <authorList>
            <person name="Pan Q."/>
            <person name="Jouanno E."/>
            <person name="Zahm M."/>
            <person name="Klopp C."/>
            <person name="Cabau C."/>
            <person name="Louis A."/>
            <person name="Berthelot C."/>
            <person name="Parey E."/>
            <person name="Roest Crollius H."/>
            <person name="Montfort J."/>
            <person name="Robinson-Rechavi M."/>
            <person name="Bouchez O."/>
            <person name="Lampietro C."/>
            <person name="Lopez Roques C."/>
            <person name="Donnadieu C."/>
            <person name="Postlethwait J."/>
            <person name="Bobe J."/>
            <person name="Dillon D."/>
            <person name="Chandos A."/>
            <person name="von Hippel F."/>
            <person name="Guiguen Y."/>
        </authorList>
    </citation>
    <scope>NUCLEOTIDE SEQUENCE</scope>
    <source>
        <strain evidence="1">YG-Jan2019</strain>
    </source>
</reference>
<dbReference type="EMBL" id="CM055758">
    <property type="protein sequence ID" value="KAJ7988500.1"/>
    <property type="molecule type" value="Genomic_DNA"/>
</dbReference>